<keyword evidence="3" id="KW-1185">Reference proteome</keyword>
<dbReference type="GO" id="GO:0048038">
    <property type="term" value="F:quinone binding"/>
    <property type="evidence" value="ECO:0007669"/>
    <property type="project" value="InterPro"/>
</dbReference>
<evidence type="ECO:0000313" key="2">
    <source>
        <dbReference type="EMBL" id="KAJ7193175.1"/>
    </source>
</evidence>
<dbReference type="GO" id="GO:0008131">
    <property type="term" value="F:primary methylamine oxidase activity"/>
    <property type="evidence" value="ECO:0007669"/>
    <property type="project" value="InterPro"/>
</dbReference>
<dbReference type="Proteomes" id="UP001219525">
    <property type="component" value="Unassembled WGS sequence"/>
</dbReference>
<reference evidence="2" key="1">
    <citation type="submission" date="2023-03" db="EMBL/GenBank/DDBJ databases">
        <title>Massive genome expansion in bonnet fungi (Mycena s.s.) driven by repeated elements and novel gene families across ecological guilds.</title>
        <authorList>
            <consortium name="Lawrence Berkeley National Laboratory"/>
            <person name="Harder C.B."/>
            <person name="Miyauchi S."/>
            <person name="Viragh M."/>
            <person name="Kuo A."/>
            <person name="Thoen E."/>
            <person name="Andreopoulos B."/>
            <person name="Lu D."/>
            <person name="Skrede I."/>
            <person name="Drula E."/>
            <person name="Henrissat B."/>
            <person name="Morin E."/>
            <person name="Kohler A."/>
            <person name="Barry K."/>
            <person name="LaButti K."/>
            <person name="Morin E."/>
            <person name="Salamov A."/>
            <person name="Lipzen A."/>
            <person name="Mereny Z."/>
            <person name="Hegedus B."/>
            <person name="Baldrian P."/>
            <person name="Stursova M."/>
            <person name="Weitz H."/>
            <person name="Taylor A."/>
            <person name="Grigoriev I.V."/>
            <person name="Nagy L.G."/>
            <person name="Martin F."/>
            <person name="Kauserud H."/>
        </authorList>
    </citation>
    <scope>NUCLEOTIDE SEQUENCE</scope>
    <source>
        <strain evidence="2">9144</strain>
    </source>
</reference>
<gene>
    <name evidence="2" type="ORF">GGX14DRAFT_593297</name>
</gene>
<dbReference type="Pfam" id="PF01179">
    <property type="entry name" value="Cu_amine_oxid"/>
    <property type="match status" value="1"/>
</dbReference>
<organism evidence="2 3">
    <name type="scientific">Mycena pura</name>
    <dbReference type="NCBI Taxonomy" id="153505"/>
    <lineage>
        <taxon>Eukaryota</taxon>
        <taxon>Fungi</taxon>
        <taxon>Dikarya</taxon>
        <taxon>Basidiomycota</taxon>
        <taxon>Agaricomycotina</taxon>
        <taxon>Agaricomycetes</taxon>
        <taxon>Agaricomycetidae</taxon>
        <taxon>Agaricales</taxon>
        <taxon>Marasmiineae</taxon>
        <taxon>Mycenaceae</taxon>
        <taxon>Mycena</taxon>
    </lineage>
</organism>
<dbReference type="AlphaFoldDB" id="A0AAD6URP7"/>
<dbReference type="Gene3D" id="2.70.98.20">
    <property type="entry name" value="Copper amine oxidase, catalytic domain"/>
    <property type="match status" value="1"/>
</dbReference>
<comment type="caution">
    <text evidence="2">The sequence shown here is derived from an EMBL/GenBank/DDBJ whole genome shotgun (WGS) entry which is preliminary data.</text>
</comment>
<proteinExistence type="predicted"/>
<dbReference type="InterPro" id="IPR036460">
    <property type="entry name" value="Cu_amine_oxidase_C_sf"/>
</dbReference>
<evidence type="ECO:0000313" key="3">
    <source>
        <dbReference type="Proteomes" id="UP001219525"/>
    </source>
</evidence>
<name>A0AAD6URP7_9AGAR</name>
<dbReference type="GO" id="GO:0005507">
    <property type="term" value="F:copper ion binding"/>
    <property type="evidence" value="ECO:0007669"/>
    <property type="project" value="InterPro"/>
</dbReference>
<sequence>MCAAYTEHGARGARRGATAGRALRCFPPHAPPLATRPVTHGVAYSCAPSPRTRAPRRRVLVRPVAAHVVSRKHGARRTPATFPDSGERAQYLEPCLDVSHRRTVKIARPLPTVENGAGFWRLRVDDSVAGSVAKLDGVVSAETCTGGMSDALLSMDYSKNYEGAYVIVNHDALLINSSARGYAIHPGMSPIHLACFHLDLLTYSCRSDDNIWLMQQGAGATTFRILRALVYHSKRTENNVNFAKHHLAVSLRKESEPSLSSTWNFNLPGAPPVDFYKFFNGESIEQEDLTAWVKNITAMCSPCCRQFPRPVTTNASTLRVPPTLPLMQDVEAETQACALKFSAAASILPVRCLTPWPPQHAHGLMLHRTCAHHAPHLVPTGTSRQCRHKYVATEFVGENRRKAPYRPRAASACSRVCTRRHTLVATH</sequence>
<dbReference type="EMBL" id="JARJCW010000111">
    <property type="protein sequence ID" value="KAJ7193175.1"/>
    <property type="molecule type" value="Genomic_DNA"/>
</dbReference>
<dbReference type="InterPro" id="IPR015798">
    <property type="entry name" value="Cu_amine_oxidase_C"/>
</dbReference>
<protein>
    <recommendedName>
        <fullName evidence="1">Copper amine oxidase catalytic domain-containing protein</fullName>
    </recommendedName>
</protein>
<dbReference type="SUPFAM" id="SSF49998">
    <property type="entry name" value="Amine oxidase catalytic domain"/>
    <property type="match status" value="1"/>
</dbReference>
<feature type="domain" description="Copper amine oxidase catalytic" evidence="1">
    <location>
        <begin position="229"/>
        <end position="317"/>
    </location>
</feature>
<accession>A0AAD6URP7</accession>
<dbReference type="GO" id="GO:0009308">
    <property type="term" value="P:amine metabolic process"/>
    <property type="evidence" value="ECO:0007669"/>
    <property type="project" value="InterPro"/>
</dbReference>
<evidence type="ECO:0000259" key="1">
    <source>
        <dbReference type="Pfam" id="PF01179"/>
    </source>
</evidence>